<feature type="region of interest" description="Disordered" evidence="1">
    <location>
        <begin position="636"/>
        <end position="689"/>
    </location>
</feature>
<feature type="compositionally biased region" description="Polar residues" evidence="1">
    <location>
        <begin position="386"/>
        <end position="398"/>
    </location>
</feature>
<dbReference type="PANTHER" id="PTHR47907">
    <property type="entry name" value="PROTEIN KINASE DOMAIN-CONTAINING PROTEIN"/>
    <property type="match status" value="1"/>
</dbReference>
<dbReference type="Proteomes" id="UP001152759">
    <property type="component" value="Chromosome 9"/>
</dbReference>
<dbReference type="Pfam" id="PF00069">
    <property type="entry name" value="Pkinase"/>
    <property type="match status" value="1"/>
</dbReference>
<feature type="region of interest" description="Disordered" evidence="1">
    <location>
        <begin position="413"/>
        <end position="441"/>
    </location>
</feature>
<organism evidence="3 4">
    <name type="scientific">Bemisia tabaci</name>
    <name type="common">Sweetpotato whitefly</name>
    <name type="synonym">Aleurodes tabaci</name>
    <dbReference type="NCBI Taxonomy" id="7038"/>
    <lineage>
        <taxon>Eukaryota</taxon>
        <taxon>Metazoa</taxon>
        <taxon>Ecdysozoa</taxon>
        <taxon>Arthropoda</taxon>
        <taxon>Hexapoda</taxon>
        <taxon>Insecta</taxon>
        <taxon>Pterygota</taxon>
        <taxon>Neoptera</taxon>
        <taxon>Paraneoptera</taxon>
        <taxon>Hemiptera</taxon>
        <taxon>Sternorrhyncha</taxon>
        <taxon>Aleyrodoidea</taxon>
        <taxon>Aleyrodidae</taxon>
        <taxon>Aleyrodinae</taxon>
        <taxon>Bemisia</taxon>
    </lineage>
</organism>
<feature type="compositionally biased region" description="Polar residues" evidence="1">
    <location>
        <begin position="854"/>
        <end position="863"/>
    </location>
</feature>
<dbReference type="EMBL" id="OU963870">
    <property type="protein sequence ID" value="CAH0396114.1"/>
    <property type="molecule type" value="Genomic_DNA"/>
</dbReference>
<keyword evidence="4" id="KW-1185">Reference proteome</keyword>
<feature type="domain" description="Protein kinase" evidence="2">
    <location>
        <begin position="47"/>
        <end position="312"/>
    </location>
</feature>
<dbReference type="SMART" id="SM00220">
    <property type="entry name" value="S_TKc"/>
    <property type="match status" value="1"/>
</dbReference>
<reference evidence="3" key="1">
    <citation type="submission" date="2021-12" db="EMBL/GenBank/DDBJ databases">
        <authorList>
            <person name="King R."/>
        </authorList>
    </citation>
    <scope>NUCLEOTIDE SEQUENCE</scope>
</reference>
<feature type="region of interest" description="Disordered" evidence="1">
    <location>
        <begin position="536"/>
        <end position="599"/>
    </location>
</feature>
<accession>A0A9P0FA81</accession>
<dbReference type="PROSITE" id="PS50011">
    <property type="entry name" value="PROTEIN_KINASE_DOM"/>
    <property type="match status" value="1"/>
</dbReference>
<dbReference type="CDD" id="cd14037">
    <property type="entry name" value="STKc_NAK_like"/>
    <property type="match status" value="1"/>
</dbReference>
<feature type="region of interest" description="Disordered" evidence="1">
    <location>
        <begin position="340"/>
        <end position="398"/>
    </location>
</feature>
<evidence type="ECO:0000313" key="4">
    <source>
        <dbReference type="Proteomes" id="UP001152759"/>
    </source>
</evidence>
<gene>
    <name evidence="3" type="ORF">BEMITA_LOCUS14221</name>
</gene>
<sequence length="1288" mass="141778">MLIKHKHLEKSVKMKKLFSKIDSRIDSTPKEPNNYVGKSFTVGRTNVVVEDVIAEGGFAVVFLVKGSKGKRFALKRLFVNNEYDLNIAKREIQIASNLNGHKNLIGFVDSSITQQGNGVHEVLMLMPYCKTNLLSMMNAKLQSGFTEAEVLKIFCDVCEAVSRLHHCQTPIIHRDLKVENILLNESGNYVLCDFGSATGKVLNPQVQNVASIQEEINKYTTLSYRAPEMVDLYSGKPITTKADVWALGCLLYKLCFFTLPFGESTLAIQSGQFTIPDNSPFSAKMHSLIRYLLEPDPDKRPDIFQASYVAFTIADKECPVQNLHKSPVPDVSKLSRPLMESELKRQQPAVTKPVAPKPNVALPVEGTSVAPRQRPKPLSNVGLLGTSPTPILSKRNTNPFPAPVAASVAAPIASAPPSQSPETIPPPLTTANPPPAVAFHTTSFPATTSTTLSSSAQTLPTTTQDVNQFFSSGYPDPFREEPSAAETADSISKLTPPSSPSVAQIKSSSHRRNVSDTSAFNKVFANETSQFLAPYEASVKSNSPPSEPGTVNSNELKPATTMGTSVSHSELPKTNRQVGESGRSVSTEMTHWNPFEDSSDFTQLSEDHLFGAEFDRIQRGSQSSVTNVKSHESLVANYDPGSANNSTEDPFSSAPFNVPGSKNNTKDRQQQLPSKKPPPDDRCPTKDKWREHTKLYKSVILEQAEDSAQEMLHDVYQSESGSADKLISASNSPPFVRAPLEDRSKYEKLTFNKYDFSDSEDSDNLEENEKGSRVRKKKPSDILNEGRKKLSELSKSASRRSGKKTGSKKPKASHRNQVNVSEKHEESDDSIGSASDLRAREEEEDGEEDRHSETVTINDSVMTCGSSAYHAECESMAREETISNIKPMARLEEVAEPENVDLLLGHSYGSKPLLLDDELDDEGDGDENGDTDGNQSSPPLLIDINDDVDVFALAPFPYKSPRRQEKPKVETSPPLLINISPKTSPSFPQLDSSYVTHIPLIFNYQNVNSLSQSDTQSLPVNINETLENFYAQERGDFVTTSFTSAANTTATFSFATNSVASSQANNPFLTHVDNFSLGTEQKPNGAVENNYARENFRDQNSFVDRESFSNCDTPHSTYQNLPGGDFVSKSSDVFGFVPFDSIASSHSNIPVQSLMTNTISRTKSDVSCNFPFKNPIASETEQHRKTSDPNTSLSGLETKFLTVAEKKKALVSPIKMRSSKKLSKKIAQSSKNICFSNMSFEDFSNDEANCQTTEPIPFEVVRLSNEDETYAESVNKFGSLKRRSNPFS</sequence>
<dbReference type="InterPro" id="IPR000719">
    <property type="entry name" value="Prot_kinase_dom"/>
</dbReference>
<feature type="region of interest" description="Disordered" evidence="1">
    <location>
        <begin position="470"/>
        <end position="514"/>
    </location>
</feature>
<feature type="region of interest" description="Disordered" evidence="1">
    <location>
        <begin position="714"/>
        <end position="863"/>
    </location>
</feature>
<dbReference type="InterPro" id="IPR008271">
    <property type="entry name" value="Ser/Thr_kinase_AS"/>
</dbReference>
<evidence type="ECO:0000256" key="1">
    <source>
        <dbReference type="SAM" id="MobiDB-lite"/>
    </source>
</evidence>
<feature type="compositionally biased region" description="Polar residues" evidence="1">
    <location>
        <begin position="539"/>
        <end position="590"/>
    </location>
</feature>
<feature type="compositionally biased region" description="Pro residues" evidence="1">
    <location>
        <begin position="423"/>
        <end position="436"/>
    </location>
</feature>
<dbReference type="Gene3D" id="1.10.510.10">
    <property type="entry name" value="Transferase(Phosphotransferase) domain 1"/>
    <property type="match status" value="1"/>
</dbReference>
<feature type="compositionally biased region" description="Low complexity" evidence="1">
    <location>
        <begin position="413"/>
        <end position="422"/>
    </location>
</feature>
<evidence type="ECO:0000313" key="3">
    <source>
        <dbReference type="EMBL" id="CAH0396114.1"/>
    </source>
</evidence>
<dbReference type="GO" id="GO:0005524">
    <property type="term" value="F:ATP binding"/>
    <property type="evidence" value="ECO:0007669"/>
    <property type="project" value="InterPro"/>
</dbReference>
<dbReference type="PANTHER" id="PTHR47907:SF5">
    <property type="entry name" value="AP2 ASSOCIATED KINASE 1"/>
    <property type="match status" value="1"/>
</dbReference>
<dbReference type="PROSITE" id="PS00108">
    <property type="entry name" value="PROTEIN_KINASE_ST"/>
    <property type="match status" value="1"/>
</dbReference>
<feature type="compositionally biased region" description="Basic and acidic residues" evidence="1">
    <location>
        <begin position="739"/>
        <end position="750"/>
    </location>
</feature>
<evidence type="ECO:0000259" key="2">
    <source>
        <dbReference type="PROSITE" id="PS50011"/>
    </source>
</evidence>
<dbReference type="InterPro" id="IPR051744">
    <property type="entry name" value="AP2_assoc_SerThr_kinase"/>
</dbReference>
<name>A0A9P0FA81_BEMTA</name>
<feature type="compositionally biased region" description="Acidic residues" evidence="1">
    <location>
        <begin position="757"/>
        <end position="766"/>
    </location>
</feature>
<feature type="compositionally biased region" description="Basic and acidic residues" evidence="1">
    <location>
        <begin position="677"/>
        <end position="689"/>
    </location>
</feature>
<feature type="compositionally biased region" description="Basic residues" evidence="1">
    <location>
        <begin position="797"/>
        <end position="814"/>
    </location>
</feature>
<dbReference type="KEGG" id="btab:109036079"/>
<dbReference type="InterPro" id="IPR011009">
    <property type="entry name" value="Kinase-like_dom_sf"/>
</dbReference>
<protein>
    <recommendedName>
        <fullName evidence="2">Protein kinase domain-containing protein</fullName>
    </recommendedName>
</protein>
<feature type="compositionally biased region" description="Acidic residues" evidence="1">
    <location>
        <begin position="915"/>
        <end position="930"/>
    </location>
</feature>
<feature type="compositionally biased region" description="Polar residues" evidence="1">
    <location>
        <begin position="489"/>
        <end position="507"/>
    </location>
</feature>
<proteinExistence type="predicted"/>
<dbReference type="SUPFAM" id="SSF56112">
    <property type="entry name" value="Protein kinase-like (PK-like)"/>
    <property type="match status" value="1"/>
</dbReference>
<feature type="region of interest" description="Disordered" evidence="1">
    <location>
        <begin position="913"/>
        <end position="941"/>
    </location>
</feature>
<dbReference type="GO" id="GO:0004672">
    <property type="term" value="F:protein kinase activity"/>
    <property type="evidence" value="ECO:0007669"/>
    <property type="project" value="InterPro"/>
</dbReference>